<gene>
    <name evidence="1" type="ORF">N7456_008428</name>
</gene>
<dbReference type="OrthoDB" id="10634802at2759"/>
<dbReference type="AlphaFoldDB" id="A0A9W9FCM9"/>
<name>A0A9W9FCM9_9EURO</name>
<comment type="caution">
    <text evidence="1">The sequence shown here is derived from an EMBL/GenBank/DDBJ whole genome shotgun (WGS) entry which is preliminary data.</text>
</comment>
<dbReference type="EMBL" id="JAPQKH010000005">
    <property type="protein sequence ID" value="KAJ5097707.1"/>
    <property type="molecule type" value="Genomic_DNA"/>
</dbReference>
<reference evidence="1" key="1">
    <citation type="submission" date="2022-11" db="EMBL/GenBank/DDBJ databases">
        <authorList>
            <person name="Petersen C."/>
        </authorList>
    </citation>
    <scope>NUCLEOTIDE SEQUENCE</scope>
    <source>
        <strain evidence="1">IBT 30069</strain>
    </source>
</reference>
<evidence type="ECO:0000313" key="1">
    <source>
        <dbReference type="EMBL" id="KAJ5097707.1"/>
    </source>
</evidence>
<accession>A0A9W9FCM9</accession>
<protein>
    <submittedName>
        <fullName evidence="1">Uncharacterized protein</fullName>
    </submittedName>
</protein>
<reference evidence="1" key="2">
    <citation type="journal article" date="2023" name="IMA Fungus">
        <title>Comparative genomic study of the Penicillium genus elucidates a diverse pangenome and 15 lateral gene transfer events.</title>
        <authorList>
            <person name="Petersen C."/>
            <person name="Sorensen T."/>
            <person name="Nielsen M.R."/>
            <person name="Sondergaard T.E."/>
            <person name="Sorensen J.L."/>
            <person name="Fitzpatrick D.A."/>
            <person name="Frisvad J.C."/>
            <person name="Nielsen K.L."/>
        </authorList>
    </citation>
    <scope>NUCLEOTIDE SEQUENCE</scope>
    <source>
        <strain evidence="1">IBT 30069</strain>
    </source>
</reference>
<sequence length="147" mass="17927">MDRIQNSHEPGAQEPRLKAHKEVYLDIFEFLYHTTDASQFAHNEVKYWHRLAELVERTSHAKAKDKPKFVFLYWLFLGVFNGWEWKLDTIRKKMLQHRRTWEEQQKKDEIYQEREYGYLGYMEWLMRQDFTPPPDFAPSGLKDNSVE</sequence>
<proteinExistence type="predicted"/>
<dbReference type="Proteomes" id="UP001149165">
    <property type="component" value="Unassembled WGS sequence"/>
</dbReference>
<organism evidence="1 2">
    <name type="scientific">Penicillium angulare</name>
    <dbReference type="NCBI Taxonomy" id="116970"/>
    <lineage>
        <taxon>Eukaryota</taxon>
        <taxon>Fungi</taxon>
        <taxon>Dikarya</taxon>
        <taxon>Ascomycota</taxon>
        <taxon>Pezizomycotina</taxon>
        <taxon>Eurotiomycetes</taxon>
        <taxon>Eurotiomycetidae</taxon>
        <taxon>Eurotiales</taxon>
        <taxon>Aspergillaceae</taxon>
        <taxon>Penicillium</taxon>
    </lineage>
</organism>
<evidence type="ECO:0000313" key="2">
    <source>
        <dbReference type="Proteomes" id="UP001149165"/>
    </source>
</evidence>
<keyword evidence="2" id="KW-1185">Reference proteome</keyword>